<dbReference type="EMBL" id="VCAZ01000105">
    <property type="protein sequence ID" value="TSS85049.1"/>
    <property type="molecule type" value="Genomic_DNA"/>
</dbReference>
<dbReference type="Proteomes" id="UP000319801">
    <property type="component" value="Unassembled WGS sequence"/>
</dbReference>
<evidence type="ECO:0000256" key="11">
    <source>
        <dbReference type="ARBA" id="ARBA00023288"/>
    </source>
</evidence>
<keyword evidence="10" id="KW-0829">Tyrosine-protein kinase</keyword>
<dbReference type="Gene3D" id="1.10.510.10">
    <property type="entry name" value="Transferase(Phosphotransferase) domain 1"/>
    <property type="match status" value="1"/>
</dbReference>
<keyword evidence="4" id="KW-0597">Phosphoprotein</keyword>
<reference evidence="14 15" key="1">
    <citation type="journal article" date="2019" name="Genome Biol. Evol.">
        <title>Whole-Genome Sequencing of the Giant Devil Catfish, Bagarius yarrelli.</title>
        <authorList>
            <person name="Jiang W."/>
            <person name="Lv Y."/>
            <person name="Cheng L."/>
            <person name="Yang K."/>
            <person name="Chao B."/>
            <person name="Wang X."/>
            <person name="Li Y."/>
            <person name="Pan X."/>
            <person name="You X."/>
            <person name="Zhang Y."/>
            <person name="Yang J."/>
            <person name="Li J."/>
            <person name="Zhang X."/>
            <person name="Liu S."/>
            <person name="Sun C."/>
            <person name="Yang J."/>
            <person name="Shi Q."/>
        </authorList>
    </citation>
    <scope>NUCLEOTIDE SEQUENCE [LARGE SCALE GENOMIC DNA]</scope>
    <source>
        <strain evidence="14">JWS20170419001</strain>
        <tissue evidence="14">Muscle</tissue>
    </source>
</reference>
<dbReference type="InterPro" id="IPR020635">
    <property type="entry name" value="Tyr_kinase_cat_dom"/>
</dbReference>
<evidence type="ECO:0000256" key="12">
    <source>
        <dbReference type="PROSITE-ProRule" id="PRU10141"/>
    </source>
</evidence>
<dbReference type="SUPFAM" id="SSF56112">
    <property type="entry name" value="Protein kinase-like (PK-like)"/>
    <property type="match status" value="1"/>
</dbReference>
<keyword evidence="8 14" id="KW-0418">Kinase</keyword>
<evidence type="ECO:0000256" key="6">
    <source>
        <dbReference type="ARBA" id="ARBA00022707"/>
    </source>
</evidence>
<dbReference type="SMART" id="SM00219">
    <property type="entry name" value="TyrKc"/>
    <property type="match status" value="1"/>
</dbReference>
<dbReference type="PRINTS" id="PR00109">
    <property type="entry name" value="TYRKINASE"/>
</dbReference>
<keyword evidence="9 12" id="KW-0067">ATP-binding</keyword>
<dbReference type="InterPro" id="IPR050198">
    <property type="entry name" value="Non-receptor_tyrosine_kinases"/>
</dbReference>
<feature type="domain" description="Protein kinase" evidence="13">
    <location>
        <begin position="1"/>
        <end position="318"/>
    </location>
</feature>
<dbReference type="PROSITE" id="PS50011">
    <property type="entry name" value="PROTEIN_KINASE_DOM"/>
    <property type="match status" value="1"/>
</dbReference>
<dbReference type="GO" id="GO:0005524">
    <property type="term" value="F:ATP binding"/>
    <property type="evidence" value="ECO:0007669"/>
    <property type="project" value="UniProtKB-UniRule"/>
</dbReference>
<feature type="binding site" evidence="12">
    <location>
        <position position="128"/>
    </location>
    <ligand>
        <name>ATP</name>
        <dbReference type="ChEBI" id="CHEBI:30616"/>
    </ligand>
</feature>
<dbReference type="FunFam" id="3.30.200.20:FF:000036">
    <property type="entry name" value="Tyrosine-protein kinase"/>
    <property type="match status" value="1"/>
</dbReference>
<dbReference type="InterPro" id="IPR011009">
    <property type="entry name" value="Kinase-like_dom_sf"/>
</dbReference>
<proteinExistence type="predicted"/>
<evidence type="ECO:0000256" key="10">
    <source>
        <dbReference type="ARBA" id="ARBA00023137"/>
    </source>
</evidence>
<keyword evidence="7 12" id="KW-0547">Nucleotide-binding</keyword>
<dbReference type="GO" id="GO:0016020">
    <property type="term" value="C:membrane"/>
    <property type="evidence" value="ECO:0007669"/>
    <property type="project" value="UniProtKB-SubCell"/>
</dbReference>
<dbReference type="PROSITE" id="PS00107">
    <property type="entry name" value="PROTEIN_KINASE_ATP"/>
    <property type="match status" value="1"/>
</dbReference>
<dbReference type="FunFam" id="1.10.510.10:FF:000004">
    <property type="entry name" value="Tyrosine-protein kinase"/>
    <property type="match status" value="1"/>
</dbReference>
<evidence type="ECO:0000259" key="13">
    <source>
        <dbReference type="PROSITE" id="PS50011"/>
    </source>
</evidence>
<dbReference type="EC" id="2.7.10.2" evidence="2"/>
<name>A0A556V2U8_BAGYA</name>
<dbReference type="InterPro" id="IPR000719">
    <property type="entry name" value="Prot_kinase_dom"/>
</dbReference>
<keyword evidence="15" id="KW-1185">Reference proteome</keyword>
<evidence type="ECO:0000256" key="5">
    <source>
        <dbReference type="ARBA" id="ARBA00022679"/>
    </source>
</evidence>
<evidence type="ECO:0000256" key="9">
    <source>
        <dbReference type="ARBA" id="ARBA00022840"/>
    </source>
</evidence>
<gene>
    <name evidence="14" type="ORF">Baya_12391</name>
</gene>
<sequence>MEILVQLELGELCAIKELKLGFCKRVAKTHVLQTVFHFLCEHCSLSLSLSLSLFFFLFSSLTVCAGDADGLCTRLVKPCQTRMPQKPWWQDEWEISRESLKLERRLGQGQFGEVWMGFYNNSRRVAIKSLKAGTMSMSAFLAEANLMKNLQHPRLVADGMAYIEQKNYIHRDLRAANILVSEELICKIADFGLARLIENNEYTAREGAKFPIKWTAPEAINYGTFSIKSDVWSFGILLTEIVTYGRIPYPGMTNPEVIQNLERGYRMPRPETCPEDLYSIMKECWTENAEARPTFEYLRSVLEDFNTATERQYQEQPY</sequence>
<keyword evidence="11" id="KW-0449">Lipoprotein</keyword>
<dbReference type="Gene3D" id="3.30.200.20">
    <property type="entry name" value="Phosphorylase Kinase, domain 1"/>
    <property type="match status" value="1"/>
</dbReference>
<evidence type="ECO:0000256" key="8">
    <source>
        <dbReference type="ARBA" id="ARBA00022777"/>
    </source>
</evidence>
<evidence type="ECO:0000256" key="7">
    <source>
        <dbReference type="ARBA" id="ARBA00022741"/>
    </source>
</evidence>
<evidence type="ECO:0000313" key="15">
    <source>
        <dbReference type="Proteomes" id="UP000319801"/>
    </source>
</evidence>
<evidence type="ECO:0000256" key="2">
    <source>
        <dbReference type="ARBA" id="ARBA00011903"/>
    </source>
</evidence>
<keyword evidence="5" id="KW-0808">Transferase</keyword>
<dbReference type="InterPro" id="IPR001245">
    <property type="entry name" value="Ser-Thr/Tyr_kinase_cat_dom"/>
</dbReference>
<dbReference type="Pfam" id="PF07714">
    <property type="entry name" value="PK_Tyr_Ser-Thr"/>
    <property type="match status" value="1"/>
</dbReference>
<protein>
    <recommendedName>
        <fullName evidence="2">non-specific protein-tyrosine kinase</fullName>
        <ecNumber evidence="2">2.7.10.2</ecNumber>
    </recommendedName>
</protein>
<comment type="caution">
    <text evidence="14">The sequence shown here is derived from an EMBL/GenBank/DDBJ whole genome shotgun (WGS) entry which is preliminary data.</text>
</comment>
<dbReference type="InterPro" id="IPR008266">
    <property type="entry name" value="Tyr_kinase_AS"/>
</dbReference>
<dbReference type="PROSITE" id="PS00109">
    <property type="entry name" value="PROTEIN_KINASE_TYR"/>
    <property type="match status" value="1"/>
</dbReference>
<dbReference type="OrthoDB" id="4062651at2759"/>
<organism evidence="14 15">
    <name type="scientific">Bagarius yarrelli</name>
    <name type="common">Goonch</name>
    <name type="synonym">Bagrus yarrelli</name>
    <dbReference type="NCBI Taxonomy" id="175774"/>
    <lineage>
        <taxon>Eukaryota</taxon>
        <taxon>Metazoa</taxon>
        <taxon>Chordata</taxon>
        <taxon>Craniata</taxon>
        <taxon>Vertebrata</taxon>
        <taxon>Euteleostomi</taxon>
        <taxon>Actinopterygii</taxon>
        <taxon>Neopterygii</taxon>
        <taxon>Teleostei</taxon>
        <taxon>Ostariophysi</taxon>
        <taxon>Siluriformes</taxon>
        <taxon>Sisoridae</taxon>
        <taxon>Sisorinae</taxon>
        <taxon>Bagarius</taxon>
    </lineage>
</organism>
<dbReference type="GO" id="GO:0004715">
    <property type="term" value="F:non-membrane spanning protein tyrosine kinase activity"/>
    <property type="evidence" value="ECO:0007669"/>
    <property type="project" value="UniProtKB-EC"/>
</dbReference>
<evidence type="ECO:0000256" key="4">
    <source>
        <dbReference type="ARBA" id="ARBA00022553"/>
    </source>
</evidence>
<evidence type="ECO:0000256" key="3">
    <source>
        <dbReference type="ARBA" id="ARBA00022443"/>
    </source>
</evidence>
<dbReference type="AlphaFoldDB" id="A0A556V2U8"/>
<evidence type="ECO:0000256" key="1">
    <source>
        <dbReference type="ARBA" id="ARBA00004635"/>
    </source>
</evidence>
<dbReference type="PANTHER" id="PTHR24418">
    <property type="entry name" value="TYROSINE-PROTEIN KINASE"/>
    <property type="match status" value="1"/>
</dbReference>
<dbReference type="InterPro" id="IPR017441">
    <property type="entry name" value="Protein_kinase_ATP_BS"/>
</dbReference>
<keyword evidence="6" id="KW-0519">Myristate</keyword>
<comment type="subcellular location">
    <subcellularLocation>
        <location evidence="1">Membrane</location>
        <topology evidence="1">Lipid-anchor</topology>
    </subcellularLocation>
</comment>
<accession>A0A556V2U8</accession>
<keyword evidence="3" id="KW-0728">SH3 domain</keyword>
<evidence type="ECO:0000313" key="14">
    <source>
        <dbReference type="EMBL" id="TSS85049.1"/>
    </source>
</evidence>